<dbReference type="KEGG" id="sus:Acid_4049"/>
<protein>
    <submittedName>
        <fullName evidence="4">Dihydrodipicolinate synthetase</fullName>
    </submittedName>
</protein>
<dbReference type="GO" id="GO:0005829">
    <property type="term" value="C:cytosol"/>
    <property type="evidence" value="ECO:0007669"/>
    <property type="project" value="TreeGrafter"/>
</dbReference>
<evidence type="ECO:0000256" key="1">
    <source>
        <dbReference type="ARBA" id="ARBA00007592"/>
    </source>
</evidence>
<dbReference type="eggNOG" id="COG0329">
    <property type="taxonomic scope" value="Bacteria"/>
</dbReference>
<proteinExistence type="inferred from homology"/>
<dbReference type="CDD" id="cd00408">
    <property type="entry name" value="DHDPS-like"/>
    <property type="match status" value="1"/>
</dbReference>
<dbReference type="InterPro" id="IPR013785">
    <property type="entry name" value="Aldolase_TIM"/>
</dbReference>
<dbReference type="OrthoDB" id="9796205at2"/>
<dbReference type="PANTHER" id="PTHR12128:SF66">
    <property type="entry name" value="4-HYDROXY-2-OXOGLUTARATE ALDOLASE, MITOCHONDRIAL"/>
    <property type="match status" value="1"/>
</dbReference>
<gene>
    <name evidence="4" type="ordered locus">Acid_4049</name>
</gene>
<evidence type="ECO:0000313" key="4">
    <source>
        <dbReference type="EMBL" id="ABJ85014.1"/>
    </source>
</evidence>
<dbReference type="SUPFAM" id="SSF51569">
    <property type="entry name" value="Aldolase"/>
    <property type="match status" value="1"/>
</dbReference>
<organism evidence="4">
    <name type="scientific">Solibacter usitatus (strain Ellin6076)</name>
    <dbReference type="NCBI Taxonomy" id="234267"/>
    <lineage>
        <taxon>Bacteria</taxon>
        <taxon>Pseudomonadati</taxon>
        <taxon>Acidobacteriota</taxon>
        <taxon>Terriglobia</taxon>
        <taxon>Bryobacterales</taxon>
        <taxon>Solibacteraceae</taxon>
        <taxon>Candidatus Solibacter</taxon>
    </lineage>
</organism>
<accession>Q01ZA1</accession>
<sequence length="291" mass="31505">MTNDLGVIAAALTPRGKKGDLDFGAAFEFVDYLCAARVRGIALFTPAGEYPAYSIEERTRLVYLTAKRSRVPIYAGVGSTSLEDSVNLAREAQHAGAAAVFLPPPHFFTYPQEEICEFYLQFAAQVRGGKEIWIANTPSVTSAIEPATALELLGTGRFTGLEDPGANAPFFASLPVAYLSSDDGSIPRARTSGAHGILSAAAFAVPELVVSLDCALSQGNQAAVERLDGQLQEFLAWTREFPNHLLLKVSAGLRGLKPGAPSIPLSSKRQRRLDEFREWFEGWLPSVKKQF</sequence>
<dbReference type="Pfam" id="PF00701">
    <property type="entry name" value="DHDPS"/>
    <property type="match status" value="1"/>
</dbReference>
<dbReference type="HOGENOM" id="CLU_956135_0_0_0"/>
<dbReference type="EMBL" id="CP000473">
    <property type="protein sequence ID" value="ABJ85014.1"/>
    <property type="molecule type" value="Genomic_DNA"/>
</dbReference>
<dbReference type="PANTHER" id="PTHR12128">
    <property type="entry name" value="DIHYDRODIPICOLINATE SYNTHASE"/>
    <property type="match status" value="1"/>
</dbReference>
<keyword evidence="2 3" id="KW-0456">Lyase</keyword>
<dbReference type="PIRSF" id="PIRSF001365">
    <property type="entry name" value="DHDPS"/>
    <property type="match status" value="1"/>
</dbReference>
<evidence type="ECO:0000256" key="2">
    <source>
        <dbReference type="ARBA" id="ARBA00023239"/>
    </source>
</evidence>
<dbReference type="GO" id="GO:0008840">
    <property type="term" value="F:4-hydroxy-tetrahydrodipicolinate synthase activity"/>
    <property type="evidence" value="ECO:0007669"/>
    <property type="project" value="TreeGrafter"/>
</dbReference>
<dbReference type="InterPro" id="IPR002220">
    <property type="entry name" value="DapA-like"/>
</dbReference>
<dbReference type="SMART" id="SM01130">
    <property type="entry name" value="DHDPS"/>
    <property type="match status" value="1"/>
</dbReference>
<dbReference type="STRING" id="234267.Acid_4049"/>
<evidence type="ECO:0000256" key="3">
    <source>
        <dbReference type="PIRNR" id="PIRNR001365"/>
    </source>
</evidence>
<comment type="similarity">
    <text evidence="1 3">Belongs to the DapA family.</text>
</comment>
<dbReference type="InParanoid" id="Q01ZA1"/>
<dbReference type="Gene3D" id="3.20.20.70">
    <property type="entry name" value="Aldolase class I"/>
    <property type="match status" value="1"/>
</dbReference>
<name>Q01ZA1_SOLUE</name>
<reference evidence="4" key="1">
    <citation type="submission" date="2006-10" db="EMBL/GenBank/DDBJ databases">
        <title>Complete sequence of Solibacter usitatus Ellin6076.</title>
        <authorList>
            <consortium name="US DOE Joint Genome Institute"/>
            <person name="Copeland A."/>
            <person name="Lucas S."/>
            <person name="Lapidus A."/>
            <person name="Barry K."/>
            <person name="Detter J.C."/>
            <person name="Glavina del Rio T."/>
            <person name="Hammon N."/>
            <person name="Israni S."/>
            <person name="Dalin E."/>
            <person name="Tice H."/>
            <person name="Pitluck S."/>
            <person name="Thompson L.S."/>
            <person name="Brettin T."/>
            <person name="Bruce D."/>
            <person name="Han C."/>
            <person name="Tapia R."/>
            <person name="Gilna P."/>
            <person name="Schmutz J."/>
            <person name="Larimer F."/>
            <person name="Land M."/>
            <person name="Hauser L."/>
            <person name="Kyrpides N."/>
            <person name="Mikhailova N."/>
            <person name="Janssen P.H."/>
            <person name="Kuske C.R."/>
            <person name="Richardson P."/>
        </authorList>
    </citation>
    <scope>NUCLEOTIDE SEQUENCE</scope>
    <source>
        <strain evidence="4">Ellin6076</strain>
    </source>
</reference>
<dbReference type="AlphaFoldDB" id="Q01ZA1"/>